<dbReference type="InterPro" id="IPR011049">
    <property type="entry name" value="Serralysin-like_metalloprot_C"/>
</dbReference>
<reference evidence="2 3" key="1">
    <citation type="submission" date="2019-03" db="EMBL/GenBank/DDBJ databases">
        <title>Genomic Encyclopedia of Type Strains, Phase IV (KMG-IV): sequencing the most valuable type-strain genomes for metagenomic binning, comparative biology and taxonomic classification.</title>
        <authorList>
            <person name="Goeker M."/>
        </authorList>
    </citation>
    <scope>NUCLEOTIDE SEQUENCE [LARGE SCALE GENOMIC DNA]</scope>
    <source>
        <strain evidence="2 3">DSM 2286</strain>
    </source>
</reference>
<evidence type="ECO:0000313" key="3">
    <source>
        <dbReference type="Proteomes" id="UP000295169"/>
    </source>
</evidence>
<name>A0A4R1PJR8_9GAMM</name>
<proteinExistence type="predicted"/>
<dbReference type="InterPro" id="IPR018511">
    <property type="entry name" value="Hemolysin-typ_Ca-bd_CS"/>
</dbReference>
<dbReference type="InterPro" id="IPR001343">
    <property type="entry name" value="Hemolysn_Ca-bd"/>
</dbReference>
<sequence>AFALLLTDANGQTASDSLDILITDTQPVAEGESHALVEDSGSYAVEGDALANDSAFDGPVTFAGWSAGNAAQYGSVTLNADGSYGYLLNNAHPLVNLLQDGQVLTETFSYTVQDADGDQAIATVTIRIEGHTDGPPSISVPDSNGPLLGDHSIAEDAGTPISGSFSIAGAAGIVSLQIADTTLTLVQLQALSPATPVSLDTAKGLLTLTGFDGSSVSYSYAVDGAQDHSAGDTSVLDAFALLLTDANGQTASDSLDILITDTQPLAEGESHALVEDSGSYAVEGDALANDSAFDGPVTFAGWSAGNAALYGSVTLNADGTYGYVLDNAHPLVNLLQDGQVLTETFSYTVQDADGDQAIATVTIRIEGHTDGPPSISVPDSNGPLLGDHSIAEDAGTPISGSFSLAGEAGIASLQIAGTTLTLAQLQALSPATPVSLDTAKGLLTLTGFDGSTVSYSYAVDGAQDHSAGDASVLDSFALLLTDANGQTASDSLDILITDTQPVLGTLAPAVLNLEAGTTAIGDLNLEPIVDLDGASISFRGAVDASGYILSTTLNEDGTTTAAYLTYQGSKLTYVSNPDGSLTAVVAGTSTAIFTVSANPLTGLYSIELLQDLDPAITTTTQENFTISGGNQDSYTVSAALGEQFNLMATALESNGTAATVNTSNFSFGVSDGQSIDQGEKLTFQFLDQSTNAAAGMSSLSLTALQLGYGESLTWQAFDASGAQIATGTVQGQNSQGTHGSALDIAFTITDAGARIASITLTSDTASTSFKLELEAVSGQSSTHAQQIELYATAEDGDGDSSAEQTLSVTFEPESTLAAGDSGSALAGDSADNLLIGSDEDDILIGGAGDDTLTGGNGADTFVWRAGDTGNDVVTDFDPSEGDTLDLSDLLQGAGESNILEFLQLDQGTSTLRISTTGEFDTGGTADATIQLQDGAGGALDLSAYGSTANDIITELVKQSVAKVENT</sequence>
<keyword evidence="1" id="KW-0106">Calcium</keyword>
<accession>A0A4R1PJR8</accession>
<evidence type="ECO:0000256" key="1">
    <source>
        <dbReference type="ARBA" id="ARBA00022837"/>
    </source>
</evidence>
<gene>
    <name evidence="2" type="ORF">EV691_12548</name>
</gene>
<protein>
    <submittedName>
        <fullName evidence="2">Putative secreted protein (Type I secretion substrate)</fullName>
    </submittedName>
</protein>
<dbReference type="Gene3D" id="2.60.40.10">
    <property type="entry name" value="Immunoglobulins"/>
    <property type="match status" value="2"/>
</dbReference>
<dbReference type="EMBL" id="SMMU01000025">
    <property type="protein sequence ID" value="TCL27749.1"/>
    <property type="molecule type" value="Genomic_DNA"/>
</dbReference>
<dbReference type="RefSeq" id="WP_131837557.1">
    <property type="nucleotide sequence ID" value="NZ_SMMU01000025.1"/>
</dbReference>
<dbReference type="SUPFAM" id="SSF51120">
    <property type="entry name" value="beta-Roll"/>
    <property type="match status" value="1"/>
</dbReference>
<evidence type="ECO:0000313" key="2">
    <source>
        <dbReference type="EMBL" id="TCL27749.1"/>
    </source>
</evidence>
<dbReference type="GO" id="GO:0005509">
    <property type="term" value="F:calcium ion binding"/>
    <property type="evidence" value="ECO:0007669"/>
    <property type="project" value="InterPro"/>
</dbReference>
<feature type="non-terminal residue" evidence="2">
    <location>
        <position position="1"/>
    </location>
</feature>
<dbReference type="NCBIfam" id="TIGR03661">
    <property type="entry name" value="T1SS_VCA0849"/>
    <property type="match status" value="1"/>
</dbReference>
<dbReference type="InterPro" id="IPR019960">
    <property type="entry name" value="T1SS_VCA0849"/>
</dbReference>
<dbReference type="NCBIfam" id="TIGR01965">
    <property type="entry name" value="VCBS_repeat"/>
    <property type="match status" value="2"/>
</dbReference>
<dbReference type="Pfam" id="PF17963">
    <property type="entry name" value="Big_9"/>
    <property type="match status" value="2"/>
</dbReference>
<dbReference type="Pfam" id="PF00353">
    <property type="entry name" value="HemolysinCabind"/>
    <property type="match status" value="1"/>
</dbReference>
<organism evidence="2 3">
    <name type="scientific">Azotobacter chroococcum</name>
    <dbReference type="NCBI Taxonomy" id="353"/>
    <lineage>
        <taxon>Bacteria</taxon>
        <taxon>Pseudomonadati</taxon>
        <taxon>Pseudomonadota</taxon>
        <taxon>Gammaproteobacteria</taxon>
        <taxon>Pseudomonadales</taxon>
        <taxon>Pseudomonadaceae</taxon>
        <taxon>Azotobacter</taxon>
    </lineage>
</organism>
<dbReference type="AlphaFoldDB" id="A0A4R1PJR8"/>
<dbReference type="InterPro" id="IPR013783">
    <property type="entry name" value="Ig-like_fold"/>
</dbReference>
<comment type="caution">
    <text evidence="2">The sequence shown here is derived from an EMBL/GenBank/DDBJ whole genome shotgun (WGS) entry which is preliminary data.</text>
</comment>
<dbReference type="InterPro" id="IPR010221">
    <property type="entry name" value="VCBS_dom"/>
</dbReference>
<dbReference type="Proteomes" id="UP000295169">
    <property type="component" value="Unassembled WGS sequence"/>
</dbReference>
<dbReference type="Gene3D" id="2.150.10.10">
    <property type="entry name" value="Serralysin-like metalloprotease, C-terminal"/>
    <property type="match status" value="1"/>
</dbReference>
<dbReference type="PROSITE" id="PS00330">
    <property type="entry name" value="HEMOLYSIN_CALCIUM"/>
    <property type="match status" value="1"/>
</dbReference>